<sequence length="46" mass="5452">MHNFHWTPKQWADFSMYEKAVIVAGIDTEIERMNVERKKLESEAQG</sequence>
<dbReference type="RefSeq" id="WP_163646663.1">
    <property type="nucleotide sequence ID" value="NZ_RIGB01000062.1"/>
</dbReference>
<dbReference type="Proteomes" id="UP000477402">
    <property type="component" value="Unassembled WGS sequence"/>
</dbReference>
<name>A0A6B3S3R6_9LACT</name>
<evidence type="ECO:0000313" key="1">
    <source>
        <dbReference type="EMBL" id="NEX55397.1"/>
    </source>
</evidence>
<gene>
    <name evidence="1" type="ORF">GTP08_06790</name>
</gene>
<accession>A0A6B3S3R6</accession>
<organism evidence="1 2">
    <name type="scientific">Lactococcus lactis</name>
    <dbReference type="NCBI Taxonomy" id="1358"/>
    <lineage>
        <taxon>Bacteria</taxon>
        <taxon>Bacillati</taxon>
        <taxon>Bacillota</taxon>
        <taxon>Bacilli</taxon>
        <taxon>Lactobacillales</taxon>
        <taxon>Streptococcaceae</taxon>
        <taxon>Lactococcus</taxon>
    </lineage>
</organism>
<reference evidence="1 2" key="1">
    <citation type="submission" date="2019-12" db="EMBL/GenBank/DDBJ databases">
        <title>Draft Genome Sequences of L. lactis strains MS22333, MS22334, MS22336, and MS22337, Isolated from Spontaneous Fermented Camel Milk in Ethiopia.</title>
        <authorList>
            <person name="Bragason E."/>
            <person name="Hansen E.B."/>
            <person name="Guya M.E."/>
            <person name="Berhe T."/>
        </authorList>
    </citation>
    <scope>NUCLEOTIDE SEQUENCE [LARGE SCALE GENOMIC DNA]</scope>
    <source>
        <strain evidence="1 2">MS22336</strain>
    </source>
</reference>
<protein>
    <submittedName>
        <fullName evidence="1">Uncharacterized protein</fullName>
    </submittedName>
</protein>
<proteinExistence type="predicted"/>
<evidence type="ECO:0000313" key="2">
    <source>
        <dbReference type="Proteomes" id="UP000477402"/>
    </source>
</evidence>
<dbReference type="EMBL" id="WWDJ01000047">
    <property type="protein sequence ID" value="NEX55397.1"/>
    <property type="molecule type" value="Genomic_DNA"/>
</dbReference>
<dbReference type="AlphaFoldDB" id="A0A6B3S3R6"/>
<comment type="caution">
    <text evidence="1">The sequence shown here is derived from an EMBL/GenBank/DDBJ whole genome shotgun (WGS) entry which is preliminary data.</text>
</comment>